<keyword evidence="8" id="KW-1185">Reference proteome</keyword>
<evidence type="ECO:0000256" key="5">
    <source>
        <dbReference type="SAM" id="MobiDB-lite"/>
    </source>
</evidence>
<dbReference type="GeneID" id="63681403"/>
<dbReference type="SUPFAM" id="SSF57701">
    <property type="entry name" value="Zn2/Cys6 DNA-binding domain"/>
    <property type="match status" value="1"/>
</dbReference>
<accession>A0A0C2IGY5</accession>
<evidence type="ECO:0000259" key="6">
    <source>
        <dbReference type="PROSITE" id="PS50048"/>
    </source>
</evidence>
<dbReference type="HOGENOM" id="CLU_004804_2_3_1"/>
<evidence type="ECO:0000313" key="8">
    <source>
        <dbReference type="Proteomes" id="UP000031575"/>
    </source>
</evidence>
<dbReference type="VEuPathDB" id="FungiDB:SPBR_08244"/>
<dbReference type="Proteomes" id="UP000031575">
    <property type="component" value="Unassembled WGS sequence"/>
</dbReference>
<feature type="region of interest" description="Disordered" evidence="5">
    <location>
        <begin position="371"/>
        <end position="397"/>
    </location>
</feature>
<evidence type="ECO:0000256" key="3">
    <source>
        <dbReference type="ARBA" id="ARBA00023163"/>
    </source>
</evidence>
<dbReference type="GO" id="GO:0008270">
    <property type="term" value="F:zinc ion binding"/>
    <property type="evidence" value="ECO:0007669"/>
    <property type="project" value="InterPro"/>
</dbReference>
<dbReference type="CDD" id="cd12148">
    <property type="entry name" value="fungal_TF_MHR"/>
    <property type="match status" value="1"/>
</dbReference>
<evidence type="ECO:0000256" key="1">
    <source>
        <dbReference type="ARBA" id="ARBA00022723"/>
    </source>
</evidence>
<proteinExistence type="predicted"/>
<dbReference type="PROSITE" id="PS50048">
    <property type="entry name" value="ZN2_CY6_FUNGAL_2"/>
    <property type="match status" value="1"/>
</dbReference>
<evidence type="ECO:0000256" key="4">
    <source>
        <dbReference type="ARBA" id="ARBA00023242"/>
    </source>
</evidence>
<feature type="domain" description="Zn(2)-C6 fungal-type" evidence="6">
    <location>
        <begin position="16"/>
        <end position="48"/>
    </location>
</feature>
<gene>
    <name evidence="7" type="ORF">SPBR_08244</name>
</gene>
<dbReference type="SMART" id="SM00906">
    <property type="entry name" value="Fungal_trans"/>
    <property type="match status" value="1"/>
</dbReference>
<dbReference type="PANTHER" id="PTHR47840">
    <property type="entry name" value="ZN(II)2CYS6 TRANSCRIPTION FACTOR (EUROFUNG)-RELATED"/>
    <property type="match status" value="1"/>
</dbReference>
<dbReference type="GO" id="GO:0000981">
    <property type="term" value="F:DNA-binding transcription factor activity, RNA polymerase II-specific"/>
    <property type="evidence" value="ECO:0007669"/>
    <property type="project" value="InterPro"/>
</dbReference>
<sequence>MSDSFYPRPMRLGTRSCAECRRRKVRCVFPAAHPPCQQCDLRGIPCTAQQPGDQNIGSSGPLLSLGDEQLKQRLADIEINVRDIWASLSLRGASPSLTGLLPGAPSTTLSVEDNVGIGLQSKLDVENTTHATMPNKSNMADDGCGFPDAPLITLVKAASMTEELQFASSEPSINGNRASDAVHMPGFPMLQDDELLTVLAATVQYWPIWPPWQYGALPQTMRTLQTGGVEFAARFLSHMVRSSSPCISAKALLWLSLCIQQAPKTLQLPWCGLSQEDLLASYMQNADSLLKSASTGETLHGIEARLIQQKLYMDMGCPRQAWLSIRRAADGALLLRLHRAPAQKRGGSREAAIWTEIWHLETSIALILGLPSTIPTPTPNPGPQPRGDHDDDGGGCDSQLQTLQHRLCYLATSVVSRNQSPEPSYLTTVQIGHELEGCRALMSDSWWHEPPPPDQPFAQLYAQQVTKVQYFLITKLLHLPFMLSADAGYEYNRASAVAASRGLIKAYLGLRSCDRGQFVMCESLEFQAFSAGITLLIRLLSPVSRGKPGDDGNNGEDWSLIEALTTSLRCTENLMRCNVARQAAEVLSLLTQAARGTYAGPDRYDVILPYFGEITIALSRSRKTDFLEGWDECCQQQQQPASPSFGTVEFSANPFDLVHFSGNLEGELGGDWSSMADVDIEFDWTQTFTFDNKNHHLP</sequence>
<reference evidence="7 8" key="1">
    <citation type="journal article" date="2014" name="BMC Genomics">
        <title>Comparative genomics of the major fungal agents of human and animal Sporotrichosis: Sporothrix schenckii and Sporothrix brasiliensis.</title>
        <authorList>
            <person name="Teixeira M.M."/>
            <person name="de Almeida L.G."/>
            <person name="Kubitschek-Barreira P."/>
            <person name="Alves F.L."/>
            <person name="Kioshima E.S."/>
            <person name="Abadio A.K."/>
            <person name="Fernandes L."/>
            <person name="Derengowski L.S."/>
            <person name="Ferreira K.S."/>
            <person name="Souza R.C."/>
            <person name="Ruiz J.C."/>
            <person name="de Andrade N.C."/>
            <person name="Paes H.C."/>
            <person name="Nicola A.M."/>
            <person name="Albuquerque P."/>
            <person name="Gerber A.L."/>
            <person name="Martins V.P."/>
            <person name="Peconick L.D."/>
            <person name="Neto A.V."/>
            <person name="Chaucanez C.B."/>
            <person name="Silva P.A."/>
            <person name="Cunha O.L."/>
            <person name="de Oliveira F.F."/>
            <person name="dos Santos T.C."/>
            <person name="Barros A.L."/>
            <person name="Soares M.A."/>
            <person name="de Oliveira L.M."/>
            <person name="Marini M.M."/>
            <person name="Villalobos-Duno H."/>
            <person name="Cunha M.M."/>
            <person name="de Hoog S."/>
            <person name="da Silveira J.F."/>
            <person name="Henrissat B."/>
            <person name="Nino-Vega G.A."/>
            <person name="Cisalpino P.S."/>
            <person name="Mora-Montes H.M."/>
            <person name="Almeida S.R."/>
            <person name="Stajich J.E."/>
            <person name="Lopes-Bezerra L.M."/>
            <person name="Vasconcelos A.T."/>
            <person name="Felipe M.S."/>
        </authorList>
    </citation>
    <scope>NUCLEOTIDE SEQUENCE [LARGE SCALE GENOMIC DNA]</scope>
    <source>
        <strain evidence="7 8">5110</strain>
    </source>
</reference>
<comment type="caution">
    <text evidence="7">The sequence shown here is derived from an EMBL/GenBank/DDBJ whole genome shotgun (WGS) entry which is preliminary data.</text>
</comment>
<organism evidence="7 8">
    <name type="scientific">Sporothrix brasiliensis 5110</name>
    <dbReference type="NCBI Taxonomy" id="1398154"/>
    <lineage>
        <taxon>Eukaryota</taxon>
        <taxon>Fungi</taxon>
        <taxon>Dikarya</taxon>
        <taxon>Ascomycota</taxon>
        <taxon>Pezizomycotina</taxon>
        <taxon>Sordariomycetes</taxon>
        <taxon>Sordariomycetidae</taxon>
        <taxon>Ophiostomatales</taxon>
        <taxon>Ophiostomataceae</taxon>
        <taxon>Sporothrix</taxon>
    </lineage>
</organism>
<dbReference type="InterPro" id="IPR007219">
    <property type="entry name" value="XnlR_reg_dom"/>
</dbReference>
<dbReference type="GO" id="GO:0006351">
    <property type="term" value="P:DNA-templated transcription"/>
    <property type="evidence" value="ECO:0007669"/>
    <property type="project" value="InterPro"/>
</dbReference>
<keyword evidence="2" id="KW-0805">Transcription regulation</keyword>
<dbReference type="PROSITE" id="PS00463">
    <property type="entry name" value="ZN2_CY6_FUNGAL_1"/>
    <property type="match status" value="1"/>
</dbReference>
<keyword evidence="1" id="KW-0479">Metal-binding</keyword>
<dbReference type="CDD" id="cd00067">
    <property type="entry name" value="GAL4"/>
    <property type="match status" value="1"/>
</dbReference>
<dbReference type="Pfam" id="PF00172">
    <property type="entry name" value="Zn_clus"/>
    <property type="match status" value="1"/>
</dbReference>
<dbReference type="AlphaFoldDB" id="A0A0C2IGY5"/>
<protein>
    <recommendedName>
        <fullName evidence="6">Zn(2)-C6 fungal-type domain-containing protein</fullName>
    </recommendedName>
</protein>
<feature type="compositionally biased region" description="Pro residues" evidence="5">
    <location>
        <begin position="374"/>
        <end position="384"/>
    </location>
</feature>
<dbReference type="InterPro" id="IPR036864">
    <property type="entry name" value="Zn2-C6_fun-type_DNA-bd_sf"/>
</dbReference>
<keyword evidence="3" id="KW-0804">Transcription</keyword>
<dbReference type="RefSeq" id="XP_040614280.1">
    <property type="nucleotide sequence ID" value="XM_040766482.1"/>
</dbReference>
<dbReference type="EMBL" id="AWTV01000011">
    <property type="protein sequence ID" value="KIH86270.1"/>
    <property type="molecule type" value="Genomic_DNA"/>
</dbReference>
<dbReference type="GO" id="GO:0003677">
    <property type="term" value="F:DNA binding"/>
    <property type="evidence" value="ECO:0007669"/>
    <property type="project" value="InterPro"/>
</dbReference>
<dbReference type="PANTHER" id="PTHR47840:SF1">
    <property type="entry name" value="ZN(II)2CYS6 TRANSCRIPTION FACTOR (EUROFUNG)"/>
    <property type="match status" value="1"/>
</dbReference>
<dbReference type="Gene3D" id="4.10.240.10">
    <property type="entry name" value="Zn(2)-C6 fungal-type DNA-binding domain"/>
    <property type="match status" value="1"/>
</dbReference>
<evidence type="ECO:0000313" key="7">
    <source>
        <dbReference type="EMBL" id="KIH86270.1"/>
    </source>
</evidence>
<evidence type="ECO:0000256" key="2">
    <source>
        <dbReference type="ARBA" id="ARBA00023015"/>
    </source>
</evidence>
<dbReference type="InterPro" id="IPR001138">
    <property type="entry name" value="Zn2Cys6_DnaBD"/>
</dbReference>
<dbReference type="SMART" id="SM00066">
    <property type="entry name" value="GAL4"/>
    <property type="match status" value="1"/>
</dbReference>
<keyword evidence="4" id="KW-0539">Nucleus</keyword>
<name>A0A0C2IGY5_9PEZI</name>
<dbReference type="OrthoDB" id="6509908at2759"/>